<keyword evidence="2" id="KW-1185">Reference proteome</keyword>
<proteinExistence type="predicted"/>
<evidence type="ECO:0000313" key="2">
    <source>
        <dbReference type="Proteomes" id="UP000799754"/>
    </source>
</evidence>
<reference evidence="1" key="1">
    <citation type="journal article" date="2020" name="Stud. Mycol.">
        <title>101 Dothideomycetes genomes: a test case for predicting lifestyles and emergence of pathogens.</title>
        <authorList>
            <person name="Haridas S."/>
            <person name="Albert R."/>
            <person name="Binder M."/>
            <person name="Bloem J."/>
            <person name="Labutti K."/>
            <person name="Salamov A."/>
            <person name="Andreopoulos B."/>
            <person name="Baker S."/>
            <person name="Barry K."/>
            <person name="Bills G."/>
            <person name="Bluhm B."/>
            <person name="Cannon C."/>
            <person name="Castanera R."/>
            <person name="Culley D."/>
            <person name="Daum C."/>
            <person name="Ezra D."/>
            <person name="Gonzalez J."/>
            <person name="Henrissat B."/>
            <person name="Kuo A."/>
            <person name="Liang C."/>
            <person name="Lipzen A."/>
            <person name="Lutzoni F."/>
            <person name="Magnuson J."/>
            <person name="Mondo S."/>
            <person name="Nolan M."/>
            <person name="Ohm R."/>
            <person name="Pangilinan J."/>
            <person name="Park H.-J."/>
            <person name="Ramirez L."/>
            <person name="Alfaro M."/>
            <person name="Sun H."/>
            <person name="Tritt A."/>
            <person name="Yoshinaga Y."/>
            <person name="Zwiers L.-H."/>
            <person name="Turgeon B."/>
            <person name="Goodwin S."/>
            <person name="Spatafora J."/>
            <person name="Crous P."/>
            <person name="Grigoriev I."/>
        </authorList>
    </citation>
    <scope>NUCLEOTIDE SEQUENCE</scope>
    <source>
        <strain evidence="1">CBS 525.71</strain>
    </source>
</reference>
<evidence type="ECO:0000313" key="1">
    <source>
        <dbReference type="EMBL" id="KAF2630149.1"/>
    </source>
</evidence>
<organism evidence="1 2">
    <name type="scientific">Macroventuria anomochaeta</name>
    <dbReference type="NCBI Taxonomy" id="301207"/>
    <lineage>
        <taxon>Eukaryota</taxon>
        <taxon>Fungi</taxon>
        <taxon>Dikarya</taxon>
        <taxon>Ascomycota</taxon>
        <taxon>Pezizomycotina</taxon>
        <taxon>Dothideomycetes</taxon>
        <taxon>Pleosporomycetidae</taxon>
        <taxon>Pleosporales</taxon>
        <taxon>Pleosporineae</taxon>
        <taxon>Didymellaceae</taxon>
        <taxon>Macroventuria</taxon>
    </lineage>
</organism>
<name>A0ACB6S9Z8_9PLEO</name>
<accession>A0ACB6S9Z8</accession>
<comment type="caution">
    <text evidence="1">The sequence shown here is derived from an EMBL/GenBank/DDBJ whole genome shotgun (WGS) entry which is preliminary data.</text>
</comment>
<dbReference type="EMBL" id="MU006708">
    <property type="protein sequence ID" value="KAF2630149.1"/>
    <property type="molecule type" value="Genomic_DNA"/>
</dbReference>
<sequence length="125" mass="13482">MQDSPLAAQGHHPPYHGDCDDPIYAAPPPEDPPPSYEDATHSSTSPLLVGPPPDYGAFQAYVDPDESSEASSEVEEADLSLPERIGQAFGVFVSVAILYIFWSIITSPDPDDFLHRYATALAARP</sequence>
<protein>
    <submittedName>
        <fullName evidence="1">Uncharacterized protein</fullName>
    </submittedName>
</protein>
<dbReference type="Proteomes" id="UP000799754">
    <property type="component" value="Unassembled WGS sequence"/>
</dbReference>
<gene>
    <name evidence="1" type="ORF">BU25DRAFT_456551</name>
</gene>